<dbReference type="EMBL" id="CP133615">
    <property type="protein sequence ID" value="WMV23094.1"/>
    <property type="molecule type" value="Genomic_DNA"/>
</dbReference>
<name>A0AAF0TKZ4_SOLVR</name>
<evidence type="ECO:0000313" key="1">
    <source>
        <dbReference type="EMBL" id="WMV23094.1"/>
    </source>
</evidence>
<keyword evidence="2" id="KW-1185">Reference proteome</keyword>
<dbReference type="AlphaFoldDB" id="A0AAF0TKZ4"/>
<accession>A0AAF0TKZ4</accession>
<gene>
    <name evidence="1" type="ORF">MTR67_016479</name>
</gene>
<proteinExistence type="predicted"/>
<dbReference type="Proteomes" id="UP001234989">
    <property type="component" value="Chromosome 4"/>
</dbReference>
<reference evidence="1" key="1">
    <citation type="submission" date="2023-08" db="EMBL/GenBank/DDBJ databases">
        <title>A de novo genome assembly of Solanum verrucosum Schlechtendal, a Mexican diploid species geographically isolated from the other diploid A-genome species in potato relatives.</title>
        <authorList>
            <person name="Hosaka K."/>
        </authorList>
    </citation>
    <scope>NUCLEOTIDE SEQUENCE</scope>
    <source>
        <tissue evidence="1">Young leaves</tissue>
    </source>
</reference>
<sequence length="74" mass="8772">MSFSSSVSYELFYSVPLCSVYRLAVSHRRRNNHRRHRRRRSSIIHPLDIEGFTTFSNLIEKLMMCGILNHLNGY</sequence>
<organism evidence="1 2">
    <name type="scientific">Solanum verrucosum</name>
    <dbReference type="NCBI Taxonomy" id="315347"/>
    <lineage>
        <taxon>Eukaryota</taxon>
        <taxon>Viridiplantae</taxon>
        <taxon>Streptophyta</taxon>
        <taxon>Embryophyta</taxon>
        <taxon>Tracheophyta</taxon>
        <taxon>Spermatophyta</taxon>
        <taxon>Magnoliopsida</taxon>
        <taxon>eudicotyledons</taxon>
        <taxon>Gunneridae</taxon>
        <taxon>Pentapetalae</taxon>
        <taxon>asterids</taxon>
        <taxon>lamiids</taxon>
        <taxon>Solanales</taxon>
        <taxon>Solanaceae</taxon>
        <taxon>Solanoideae</taxon>
        <taxon>Solaneae</taxon>
        <taxon>Solanum</taxon>
    </lineage>
</organism>
<evidence type="ECO:0000313" key="2">
    <source>
        <dbReference type="Proteomes" id="UP001234989"/>
    </source>
</evidence>
<protein>
    <submittedName>
        <fullName evidence="1">Uncharacterized protein</fullName>
    </submittedName>
</protein>